<dbReference type="KEGG" id="mrs:Murru_0152"/>
<evidence type="ECO:0000313" key="2">
    <source>
        <dbReference type="Proteomes" id="UP000008908"/>
    </source>
</evidence>
<dbReference type="EMBL" id="CP002999">
    <property type="protein sequence ID" value="AEM69208.1"/>
    <property type="molecule type" value="Genomic_DNA"/>
</dbReference>
<accession>G2PSE9</accession>
<reference evidence="1 2" key="2">
    <citation type="journal article" date="2012" name="Stand. Genomic Sci.">
        <title>Complete genome sequence of the facultatively anaerobic, appendaged bacterium Muricauda ruestringensis type strain (B1(T)).</title>
        <authorList>
            <person name="Huntemann M."/>
            <person name="Teshima H."/>
            <person name="Lapidus A."/>
            <person name="Nolan M."/>
            <person name="Lucas S."/>
            <person name="Hammon N."/>
            <person name="Deshpande S."/>
            <person name="Cheng J.F."/>
            <person name="Tapia R."/>
            <person name="Goodwin L.A."/>
            <person name="Pitluck S."/>
            <person name="Liolios K."/>
            <person name="Pagani I."/>
            <person name="Ivanova N."/>
            <person name="Mavromatis K."/>
            <person name="Mikhailova N."/>
            <person name="Pati A."/>
            <person name="Chen A."/>
            <person name="Palaniappan K."/>
            <person name="Land M."/>
            <person name="Hauser L."/>
            <person name="Pan C."/>
            <person name="Brambilla E.M."/>
            <person name="Rohde M."/>
            <person name="Spring S."/>
            <person name="Goker M."/>
            <person name="Detter J.C."/>
            <person name="Bristow J."/>
            <person name="Eisen J.A."/>
            <person name="Markowitz V."/>
            <person name="Hugenholtz P."/>
            <person name="Kyrpides N.C."/>
            <person name="Klenk H.P."/>
            <person name="Woyke T."/>
        </authorList>
    </citation>
    <scope>NUCLEOTIDE SEQUENCE [LARGE SCALE GENOMIC DNA]</scope>
    <source>
        <strain evidence="2">DSM 13258 / LMG 19739 / B1</strain>
    </source>
</reference>
<dbReference type="HOGENOM" id="CLU_2683863_0_0_10"/>
<organism evidence="1 2">
    <name type="scientific">Allomuricauda ruestringensis (strain DSM 13258 / CIP 107369 / LMG 19739 / B1)</name>
    <name type="common">Muricauda ruestringensis</name>
    <dbReference type="NCBI Taxonomy" id="886377"/>
    <lineage>
        <taxon>Bacteria</taxon>
        <taxon>Pseudomonadati</taxon>
        <taxon>Bacteroidota</taxon>
        <taxon>Flavobacteriia</taxon>
        <taxon>Flavobacteriales</taxon>
        <taxon>Flavobacteriaceae</taxon>
        <taxon>Flagellimonas</taxon>
    </lineage>
</organism>
<dbReference type="Proteomes" id="UP000008908">
    <property type="component" value="Chromosome"/>
</dbReference>
<protein>
    <submittedName>
        <fullName evidence="1">Uncharacterized protein</fullName>
    </submittedName>
</protein>
<name>G2PSE9_ALLRU</name>
<dbReference type="STRING" id="886377.Murru_0152"/>
<sequence>MGVFGVMLNLPACRQRQVSTSHPAEYEHLYVTLNQVQGDVSDIMTHYGHSTLIQFPLNMQRPADFSVGFCFYYV</sequence>
<keyword evidence="2" id="KW-1185">Reference proteome</keyword>
<dbReference type="AlphaFoldDB" id="G2PSE9"/>
<reference evidence="2" key="1">
    <citation type="submission" date="2011-08" db="EMBL/GenBank/DDBJ databases">
        <title>The complete genome of Muricauda ruestringensis DSM 13258.</title>
        <authorList>
            <person name="Lucas S."/>
            <person name="Han J."/>
            <person name="Lapidus A."/>
            <person name="Bruce D."/>
            <person name="Goodwin L."/>
            <person name="Pitluck S."/>
            <person name="Peters L."/>
            <person name="Kyrpides N."/>
            <person name="Mavromatis K."/>
            <person name="Ivanova N."/>
            <person name="Ovchinnikova G."/>
            <person name="Teshima H."/>
            <person name="Detter J.C."/>
            <person name="Tapia R."/>
            <person name="Han C."/>
            <person name="Land M."/>
            <person name="Hauser L."/>
            <person name="Markowitz V."/>
            <person name="Cheng J.-F."/>
            <person name="Hugenholtz P."/>
            <person name="Woyke T."/>
            <person name="Wu D."/>
            <person name="Spring S."/>
            <person name="Schroeder M."/>
            <person name="Brambilla E."/>
            <person name="Klenk H.-P."/>
            <person name="Eisen J.A."/>
        </authorList>
    </citation>
    <scope>NUCLEOTIDE SEQUENCE [LARGE SCALE GENOMIC DNA]</scope>
    <source>
        <strain evidence="2">DSM 13258 / LMG 19739 / B1</strain>
    </source>
</reference>
<evidence type="ECO:0000313" key="1">
    <source>
        <dbReference type="EMBL" id="AEM69208.1"/>
    </source>
</evidence>
<gene>
    <name evidence="1" type="ordered locus">Murru_0152</name>
</gene>
<proteinExistence type="predicted"/>